<evidence type="ECO:0000256" key="3">
    <source>
        <dbReference type="SAM" id="MobiDB-lite"/>
    </source>
</evidence>
<dbReference type="OrthoDB" id="9778236at2"/>
<keyword evidence="4" id="KW-1133">Transmembrane helix</keyword>
<dbReference type="Gene3D" id="2.40.50.100">
    <property type="match status" value="2"/>
</dbReference>
<feature type="transmembrane region" description="Helical" evidence="4">
    <location>
        <begin position="32"/>
        <end position="53"/>
    </location>
</feature>
<dbReference type="SUPFAM" id="SSF111369">
    <property type="entry name" value="HlyD-like secretion proteins"/>
    <property type="match status" value="2"/>
</dbReference>
<evidence type="ECO:0000256" key="2">
    <source>
        <dbReference type="ARBA" id="ARBA00023054"/>
    </source>
</evidence>
<dbReference type="Proteomes" id="UP000218238">
    <property type="component" value="Unassembled WGS sequence"/>
</dbReference>
<sequence length="425" mass="46125">MTQLTKISPPSTEAKPIELPKPQPPKPPSRRWLWLLIGIIAIAGIGVGSWYWLFRPKNTNAIQFSGRIEGYETDVSTKGTGRVEAVTVREGAVVTKGQLLIRLSDDEIKAELAGATAQVEAAKQREAAARLQISVVESQIADTKLNLQQSEGDTEGKVAESEAMVATATALLKQEQARVGEANALLEQARVDRDRFVRLANLGAETQQRGDLAQTAFNTSLAALQSRVAAVEVARHAIKVAQGKLTQARTTTLNPNRQETNINRLQVQLNQSKVALLGTQADMKTAVANLQLIQSRLNNLTVTSPINGVVTTRSVEPGTVVLPSRPLLRIVDLNQVYLRAFIPGGQVAQIRVGQPAKVYLDNDPKHQKPIKAMISAVDAKASFTPENVYFQKDRVEQVFGVKLTIDQPGGFAKPGMPADAEIPHI</sequence>
<dbReference type="PANTHER" id="PTHR32347">
    <property type="entry name" value="EFFLUX SYSTEM COMPONENT YKNX-RELATED"/>
    <property type="match status" value="1"/>
</dbReference>
<keyword evidence="4" id="KW-0472">Membrane</keyword>
<evidence type="ECO:0000256" key="1">
    <source>
        <dbReference type="ARBA" id="ARBA00004196"/>
    </source>
</evidence>
<dbReference type="EMBL" id="NTFS01000048">
    <property type="protein sequence ID" value="PAX59539.1"/>
    <property type="molecule type" value="Genomic_DNA"/>
</dbReference>
<organism evidence="5 6">
    <name type="scientific">Brunnivagina elsteri CCALA 953</name>
    <dbReference type="NCBI Taxonomy" id="987040"/>
    <lineage>
        <taxon>Bacteria</taxon>
        <taxon>Bacillati</taxon>
        <taxon>Cyanobacteriota</taxon>
        <taxon>Cyanophyceae</taxon>
        <taxon>Nostocales</taxon>
        <taxon>Calotrichaceae</taxon>
        <taxon>Brunnivagina</taxon>
    </lineage>
</organism>
<reference evidence="5 6" key="1">
    <citation type="submission" date="2017-08" db="EMBL/GenBank/DDBJ databases">
        <title>Draft genome sequence of filamentous cyanobacterium Calothrix elsteri CCALA 953.</title>
        <authorList>
            <person name="Gagunashvili A.N."/>
            <person name="Elster J."/>
            <person name="Andresson O.S."/>
        </authorList>
    </citation>
    <scope>NUCLEOTIDE SEQUENCE [LARGE SCALE GENOMIC DNA]</scope>
    <source>
        <strain evidence="5 6">CCALA 953</strain>
    </source>
</reference>
<evidence type="ECO:0000313" key="5">
    <source>
        <dbReference type="EMBL" id="PAX59539.1"/>
    </source>
</evidence>
<feature type="region of interest" description="Disordered" evidence="3">
    <location>
        <begin position="1"/>
        <end position="27"/>
    </location>
</feature>
<dbReference type="PRINTS" id="PR01490">
    <property type="entry name" value="RTXTOXIND"/>
</dbReference>
<keyword evidence="2" id="KW-0175">Coiled coil</keyword>
<dbReference type="InterPro" id="IPR050465">
    <property type="entry name" value="UPF0194_transport"/>
</dbReference>
<dbReference type="PANTHER" id="PTHR32347:SF23">
    <property type="entry name" value="BLL5650 PROTEIN"/>
    <property type="match status" value="1"/>
</dbReference>
<dbReference type="AlphaFoldDB" id="A0A2A2TMC9"/>
<dbReference type="GO" id="GO:0030313">
    <property type="term" value="C:cell envelope"/>
    <property type="evidence" value="ECO:0007669"/>
    <property type="project" value="UniProtKB-SubCell"/>
</dbReference>
<accession>A0A2A2TMC9</accession>
<proteinExistence type="predicted"/>
<dbReference type="RefSeq" id="WP_095720954.1">
    <property type="nucleotide sequence ID" value="NZ_NTFS01000048.1"/>
</dbReference>
<protein>
    <submittedName>
        <fullName evidence="5">Uncharacterized protein</fullName>
    </submittedName>
</protein>
<evidence type="ECO:0000313" key="6">
    <source>
        <dbReference type="Proteomes" id="UP000218238"/>
    </source>
</evidence>
<gene>
    <name evidence="5" type="ORF">CK510_06680</name>
</gene>
<comment type="subcellular location">
    <subcellularLocation>
        <location evidence="1">Cell envelope</location>
    </subcellularLocation>
</comment>
<keyword evidence="6" id="KW-1185">Reference proteome</keyword>
<keyword evidence="4" id="KW-0812">Transmembrane</keyword>
<dbReference type="Gene3D" id="2.40.30.170">
    <property type="match status" value="1"/>
</dbReference>
<evidence type="ECO:0000256" key="4">
    <source>
        <dbReference type="SAM" id="Phobius"/>
    </source>
</evidence>
<feature type="compositionally biased region" description="Polar residues" evidence="3">
    <location>
        <begin position="1"/>
        <end position="11"/>
    </location>
</feature>
<comment type="caution">
    <text evidence="5">The sequence shown here is derived from an EMBL/GenBank/DDBJ whole genome shotgun (WGS) entry which is preliminary data.</text>
</comment>
<name>A0A2A2TMC9_9CYAN</name>